<accession>A0A8D0L1U2</accession>
<protein>
    <submittedName>
        <fullName evidence="1">Hedgehog acyltransferase like</fullName>
    </submittedName>
</protein>
<dbReference type="PANTHER" id="PTHR13285:SF19">
    <property type="entry name" value="PROTEIN-CYSTEINE N-PALMITOYLTRANSFERASE HHAT-LIKE PROTEIN"/>
    <property type="match status" value="1"/>
</dbReference>
<keyword evidence="2" id="KW-1185">Reference proteome</keyword>
<gene>
    <name evidence="1" type="primary">HHATL</name>
</gene>
<dbReference type="GO" id="GO:0016746">
    <property type="term" value="F:acyltransferase activity"/>
    <property type="evidence" value="ECO:0007669"/>
    <property type="project" value="TreeGrafter"/>
</dbReference>
<sequence>MEQEVPALPLLHLYIWSSFAGSVNRKALQGGIKPGWHYFGRKMDVADFEWAMWFTSFRNVILFALSGHVLFAKLSAPHDWNSLPAHTRLAPSLRTFKSLFKTHLFRSALPDSSLPSPNSC</sequence>
<dbReference type="InterPro" id="IPR051085">
    <property type="entry name" value="MB_O-acyltransferase"/>
</dbReference>
<evidence type="ECO:0000313" key="1">
    <source>
        <dbReference type="Ensembl" id="ENSSPUP00000001395.1"/>
    </source>
</evidence>
<dbReference type="GO" id="GO:0005783">
    <property type="term" value="C:endoplasmic reticulum"/>
    <property type="evidence" value="ECO:0007669"/>
    <property type="project" value="TreeGrafter"/>
</dbReference>
<dbReference type="Proteomes" id="UP000694392">
    <property type="component" value="Unplaced"/>
</dbReference>
<name>A0A8D0L1U2_SPHPU</name>
<reference evidence="1" key="2">
    <citation type="submission" date="2025-09" db="UniProtKB">
        <authorList>
            <consortium name="Ensembl"/>
        </authorList>
    </citation>
    <scope>IDENTIFICATION</scope>
</reference>
<proteinExistence type="predicted"/>
<dbReference type="AlphaFoldDB" id="A0A8D0L1U2"/>
<dbReference type="PANTHER" id="PTHR13285">
    <property type="entry name" value="ACYLTRANSFERASE"/>
    <property type="match status" value="1"/>
</dbReference>
<dbReference type="Ensembl" id="ENSSPUT00000001475.1">
    <property type="protein sequence ID" value="ENSSPUP00000001395.1"/>
    <property type="gene ID" value="ENSSPUG00000000906.1"/>
</dbReference>
<reference evidence="1" key="1">
    <citation type="submission" date="2025-08" db="UniProtKB">
        <authorList>
            <consortium name="Ensembl"/>
        </authorList>
    </citation>
    <scope>IDENTIFICATION</scope>
</reference>
<organism evidence="1 2">
    <name type="scientific">Sphenodon punctatus</name>
    <name type="common">Tuatara</name>
    <name type="synonym">Hatteria punctata</name>
    <dbReference type="NCBI Taxonomy" id="8508"/>
    <lineage>
        <taxon>Eukaryota</taxon>
        <taxon>Metazoa</taxon>
        <taxon>Chordata</taxon>
        <taxon>Craniata</taxon>
        <taxon>Vertebrata</taxon>
        <taxon>Euteleostomi</taxon>
        <taxon>Lepidosauria</taxon>
        <taxon>Sphenodontia</taxon>
        <taxon>Sphenodontidae</taxon>
        <taxon>Sphenodon</taxon>
    </lineage>
</organism>
<evidence type="ECO:0000313" key="2">
    <source>
        <dbReference type="Proteomes" id="UP000694392"/>
    </source>
</evidence>
<dbReference type="GeneTree" id="ENSGT00530000063629"/>